<evidence type="ECO:0000313" key="2">
    <source>
        <dbReference type="EMBL" id="MBB3838872.1"/>
    </source>
</evidence>
<reference evidence="2 3" key="1">
    <citation type="submission" date="2020-08" db="EMBL/GenBank/DDBJ databases">
        <title>Genomic Encyclopedia of Type Strains, Phase IV (KMG-IV): sequencing the most valuable type-strain genomes for metagenomic binning, comparative biology and taxonomic classification.</title>
        <authorList>
            <person name="Goeker M."/>
        </authorList>
    </citation>
    <scope>NUCLEOTIDE SEQUENCE [LARGE SCALE GENOMIC DNA]</scope>
    <source>
        <strain evidence="2 3">DSM 17976</strain>
    </source>
</reference>
<feature type="transmembrane region" description="Helical" evidence="1">
    <location>
        <begin position="128"/>
        <end position="153"/>
    </location>
</feature>
<organism evidence="2 3">
    <name type="scientific">Runella defluvii</name>
    <dbReference type="NCBI Taxonomy" id="370973"/>
    <lineage>
        <taxon>Bacteria</taxon>
        <taxon>Pseudomonadati</taxon>
        <taxon>Bacteroidota</taxon>
        <taxon>Cytophagia</taxon>
        <taxon>Cytophagales</taxon>
        <taxon>Spirosomataceae</taxon>
        <taxon>Runella</taxon>
    </lineage>
</organism>
<name>A0A7W5ZNH3_9BACT</name>
<feature type="transmembrane region" description="Helical" evidence="1">
    <location>
        <begin position="20"/>
        <end position="53"/>
    </location>
</feature>
<gene>
    <name evidence="2" type="ORF">FHS57_002878</name>
</gene>
<evidence type="ECO:0000313" key="3">
    <source>
        <dbReference type="Proteomes" id="UP000541352"/>
    </source>
</evidence>
<feature type="transmembrane region" description="Helical" evidence="1">
    <location>
        <begin position="95"/>
        <end position="116"/>
    </location>
</feature>
<accession>A0A7W5ZNH3</accession>
<sequence>MNLPPQAPDIRSAFRKKWFWLWALLPIGAYYASWLLMMMPFPLFLVIGQWVALESFHKKQKPMTLWLLNLVTLLVTGLLIVVMVDKMWTNQYDDYLLFILFGTYYLFQCFNEWVFFKLFPSWRFGYWSAANLIAAAVWIGVLVGGKFILPFAIKHEYVLWFIIPVLGIISNSITALGIHLATQTRYGL</sequence>
<feature type="transmembrane region" description="Helical" evidence="1">
    <location>
        <begin position="159"/>
        <end position="181"/>
    </location>
</feature>
<evidence type="ECO:0000256" key="1">
    <source>
        <dbReference type="SAM" id="Phobius"/>
    </source>
</evidence>
<keyword evidence="3" id="KW-1185">Reference proteome</keyword>
<feature type="transmembrane region" description="Helical" evidence="1">
    <location>
        <begin position="65"/>
        <end position="83"/>
    </location>
</feature>
<dbReference type="Proteomes" id="UP000541352">
    <property type="component" value="Unassembled WGS sequence"/>
</dbReference>
<dbReference type="RefSeq" id="WP_221225632.1">
    <property type="nucleotide sequence ID" value="NZ_JACIBY010000005.1"/>
</dbReference>
<protein>
    <submittedName>
        <fullName evidence="2">Uncharacterized protein</fullName>
    </submittedName>
</protein>
<proteinExistence type="predicted"/>
<dbReference type="AlphaFoldDB" id="A0A7W5ZNH3"/>
<keyword evidence="1" id="KW-0472">Membrane</keyword>
<comment type="caution">
    <text evidence="2">The sequence shown here is derived from an EMBL/GenBank/DDBJ whole genome shotgun (WGS) entry which is preliminary data.</text>
</comment>
<dbReference type="EMBL" id="JACIBY010000005">
    <property type="protein sequence ID" value="MBB3838872.1"/>
    <property type="molecule type" value="Genomic_DNA"/>
</dbReference>
<keyword evidence="1" id="KW-1133">Transmembrane helix</keyword>
<keyword evidence="1" id="KW-0812">Transmembrane</keyword>